<gene>
    <name evidence="3" type="ORF">HNR23_002230</name>
</gene>
<keyword evidence="4" id="KW-1185">Reference proteome</keyword>
<accession>A0A7W9YHQ7</accession>
<proteinExistence type="predicted"/>
<comment type="caution">
    <text evidence="3">The sequence shown here is derived from an EMBL/GenBank/DDBJ whole genome shotgun (WGS) entry which is preliminary data.</text>
</comment>
<evidence type="ECO:0000259" key="2">
    <source>
        <dbReference type="Pfam" id="PF22768"/>
    </source>
</evidence>
<sequence>MPIIYLPPPPETGGGGRPPGWVRPVDYTTRITWTSAAGRVTVLSDWAGGCTLLDGARGLGMPEYEYYRRESGVLDGDQVAGVRALPREVFLPIRVHGESRRDIIDRRRALARDLDPFPAHGGGAGTITVTEFDGTRRRITAHYEGGAEGDMGRDHEGLTWATLGLKFRCEQPYWELDPVELIYRGPTGDDGTWLPILPVRVRDSTAIGPGMPIRIEGGVRTWPVWELKGPLGPGVRLANRTTGKWLEIDRAIGEGETLVIDTRPRRKSVRLDGANAYRYLTQPGSTLWPLRPGDNTIDAETGQMSDNSRLVLRYTPIAATC</sequence>
<name>A0A7W9YHQ7_9ACTN</name>
<reference evidence="3 4" key="1">
    <citation type="submission" date="2020-08" db="EMBL/GenBank/DDBJ databases">
        <title>Sequencing the genomes of 1000 actinobacteria strains.</title>
        <authorList>
            <person name="Klenk H.-P."/>
        </authorList>
    </citation>
    <scope>NUCLEOTIDE SEQUENCE [LARGE SCALE GENOMIC DNA]</scope>
    <source>
        <strain evidence="3 4">DSM 46659</strain>
    </source>
</reference>
<feature type="compositionally biased region" description="Pro residues" evidence="1">
    <location>
        <begin position="1"/>
        <end position="11"/>
    </location>
</feature>
<dbReference type="RefSeq" id="WP_184075505.1">
    <property type="nucleotide sequence ID" value="NZ_JACHDS010000001.1"/>
</dbReference>
<dbReference type="AlphaFoldDB" id="A0A7W9YHQ7"/>
<dbReference type="Proteomes" id="UP000546642">
    <property type="component" value="Unassembled WGS sequence"/>
</dbReference>
<feature type="domain" description="Siphovirus-type tail component C-terminal" evidence="2">
    <location>
        <begin position="217"/>
        <end position="304"/>
    </location>
</feature>
<dbReference type="EMBL" id="JACHDS010000001">
    <property type="protein sequence ID" value="MBB6172170.1"/>
    <property type="molecule type" value="Genomic_DNA"/>
</dbReference>
<dbReference type="Gene3D" id="2.60.120.860">
    <property type="match status" value="1"/>
</dbReference>
<evidence type="ECO:0000313" key="4">
    <source>
        <dbReference type="Proteomes" id="UP000546642"/>
    </source>
</evidence>
<dbReference type="InterPro" id="IPR054738">
    <property type="entry name" value="Siphovirus-type_tail_C"/>
</dbReference>
<organism evidence="3 4">
    <name type="scientific">Nocardiopsis mwathae</name>
    <dbReference type="NCBI Taxonomy" id="1472723"/>
    <lineage>
        <taxon>Bacteria</taxon>
        <taxon>Bacillati</taxon>
        <taxon>Actinomycetota</taxon>
        <taxon>Actinomycetes</taxon>
        <taxon>Streptosporangiales</taxon>
        <taxon>Nocardiopsidaceae</taxon>
        <taxon>Nocardiopsis</taxon>
    </lineage>
</organism>
<feature type="region of interest" description="Disordered" evidence="1">
    <location>
        <begin position="1"/>
        <end position="20"/>
    </location>
</feature>
<evidence type="ECO:0000256" key="1">
    <source>
        <dbReference type="SAM" id="MobiDB-lite"/>
    </source>
</evidence>
<protein>
    <recommendedName>
        <fullName evidence="2">Siphovirus-type tail component C-terminal domain-containing protein</fullName>
    </recommendedName>
</protein>
<evidence type="ECO:0000313" key="3">
    <source>
        <dbReference type="EMBL" id="MBB6172170.1"/>
    </source>
</evidence>
<dbReference type="Pfam" id="PF22768">
    <property type="entry name" value="SPP1_Dit"/>
    <property type="match status" value="1"/>
</dbReference>